<evidence type="ECO:0000259" key="8">
    <source>
        <dbReference type="PROSITE" id="PS50928"/>
    </source>
</evidence>
<evidence type="ECO:0000256" key="5">
    <source>
        <dbReference type="ARBA" id="ARBA00022989"/>
    </source>
</evidence>
<keyword evidence="2 7" id="KW-0813">Transport</keyword>
<dbReference type="RefSeq" id="WP_055169771.1">
    <property type="nucleotide sequence ID" value="NZ_CYXX01000015.1"/>
</dbReference>
<feature type="transmembrane region" description="Helical" evidence="7">
    <location>
        <begin position="137"/>
        <end position="160"/>
    </location>
</feature>
<dbReference type="AlphaFoldDB" id="A0A173UKL6"/>
<dbReference type="InterPro" id="IPR000515">
    <property type="entry name" value="MetI-like"/>
</dbReference>
<dbReference type="SUPFAM" id="SSF161098">
    <property type="entry name" value="MetI-like"/>
    <property type="match status" value="1"/>
</dbReference>
<reference evidence="9 10" key="1">
    <citation type="submission" date="2015-09" db="EMBL/GenBank/DDBJ databases">
        <authorList>
            <consortium name="Pathogen Informatics"/>
        </authorList>
    </citation>
    <scope>NUCLEOTIDE SEQUENCE [LARGE SCALE GENOMIC DNA]</scope>
    <source>
        <strain evidence="9 10">2789STDY5608887</strain>
    </source>
</reference>
<evidence type="ECO:0000256" key="7">
    <source>
        <dbReference type="RuleBase" id="RU363032"/>
    </source>
</evidence>
<dbReference type="PANTHER" id="PTHR43744:SF3">
    <property type="entry name" value="LACTOSE TRANSPORT SYSTEM PERMEASE PROTEIN LACG"/>
    <property type="match status" value="1"/>
</dbReference>
<dbReference type="CDD" id="cd06261">
    <property type="entry name" value="TM_PBP2"/>
    <property type="match status" value="1"/>
</dbReference>
<gene>
    <name evidence="9" type="primary">ycjP_7</name>
    <name evidence="9" type="ORF">ERS852444_02133</name>
</gene>
<keyword evidence="3" id="KW-1003">Cell membrane</keyword>
<keyword evidence="6 7" id="KW-0472">Membrane</keyword>
<comment type="subcellular location">
    <subcellularLocation>
        <location evidence="1 7">Cell membrane</location>
        <topology evidence="1 7">Multi-pass membrane protein</topology>
    </subcellularLocation>
</comment>
<dbReference type="Gene3D" id="1.10.3720.10">
    <property type="entry name" value="MetI-like"/>
    <property type="match status" value="1"/>
</dbReference>
<dbReference type="InterPro" id="IPR035906">
    <property type="entry name" value="MetI-like_sf"/>
</dbReference>
<evidence type="ECO:0000313" key="10">
    <source>
        <dbReference type="Proteomes" id="UP000095453"/>
    </source>
</evidence>
<sequence>MKIKRKLQQIIVYTVLSLFSVAVLYPLFWIGINSLKTNNEFYKNTFSLPGSLKWNNYVAAWKEGVGAYYLNSILVTGISVIAILLVSTMTAYLITRFEFKCKKIIIAFLIGGMFVSPQTAIIPLYNLLHGMRLYNTYFSMIIPIVAFRLSFSFFMLYPAFKEFPKELEEAAELDGCGKLRFYWSVLIPVCKPAVIAVALLNLVYAWNEFTFSINFVSDEYFYTIPIGIMSFSQALYTNWVVLLAGIVLSIIPVLIVFIAFQKYFVTGLTAGSVKE</sequence>
<keyword evidence="5 7" id="KW-1133">Transmembrane helix</keyword>
<dbReference type="Pfam" id="PF00528">
    <property type="entry name" value="BPD_transp_1"/>
    <property type="match status" value="1"/>
</dbReference>
<feature type="transmembrane region" description="Helical" evidence="7">
    <location>
        <begin position="181"/>
        <end position="206"/>
    </location>
</feature>
<evidence type="ECO:0000256" key="6">
    <source>
        <dbReference type="ARBA" id="ARBA00023136"/>
    </source>
</evidence>
<protein>
    <submittedName>
        <fullName evidence="9">Inner membrane ABC transporter permease protein ycjP</fullName>
    </submittedName>
</protein>
<dbReference type="GO" id="GO:0055085">
    <property type="term" value="P:transmembrane transport"/>
    <property type="evidence" value="ECO:0007669"/>
    <property type="project" value="InterPro"/>
</dbReference>
<dbReference type="Proteomes" id="UP000095453">
    <property type="component" value="Unassembled WGS sequence"/>
</dbReference>
<comment type="similarity">
    <text evidence="7">Belongs to the binding-protein-dependent transport system permease family.</text>
</comment>
<keyword evidence="4 7" id="KW-0812">Transmembrane</keyword>
<proteinExistence type="inferred from homology"/>
<evidence type="ECO:0000313" key="9">
    <source>
        <dbReference type="EMBL" id="CUN15459.1"/>
    </source>
</evidence>
<feature type="transmembrane region" description="Helical" evidence="7">
    <location>
        <begin position="68"/>
        <end position="92"/>
    </location>
</feature>
<dbReference type="GO" id="GO:0005886">
    <property type="term" value="C:plasma membrane"/>
    <property type="evidence" value="ECO:0007669"/>
    <property type="project" value="UniProtKB-SubCell"/>
</dbReference>
<accession>A0A173UKL6</accession>
<evidence type="ECO:0000256" key="1">
    <source>
        <dbReference type="ARBA" id="ARBA00004651"/>
    </source>
</evidence>
<dbReference type="EMBL" id="CYXX01000015">
    <property type="protein sequence ID" value="CUN15459.1"/>
    <property type="molecule type" value="Genomic_DNA"/>
</dbReference>
<feature type="transmembrane region" description="Helical" evidence="7">
    <location>
        <begin position="12"/>
        <end position="32"/>
    </location>
</feature>
<name>A0A173UKL6_9FIRM</name>
<dbReference type="PROSITE" id="PS50928">
    <property type="entry name" value="ABC_TM1"/>
    <property type="match status" value="1"/>
</dbReference>
<evidence type="ECO:0000256" key="4">
    <source>
        <dbReference type="ARBA" id="ARBA00022692"/>
    </source>
</evidence>
<dbReference type="PANTHER" id="PTHR43744">
    <property type="entry name" value="ABC TRANSPORTER PERMEASE PROTEIN MG189-RELATED-RELATED"/>
    <property type="match status" value="1"/>
</dbReference>
<evidence type="ECO:0000256" key="2">
    <source>
        <dbReference type="ARBA" id="ARBA00022448"/>
    </source>
</evidence>
<organism evidence="9 10">
    <name type="scientific">Roseburia inulinivorans</name>
    <dbReference type="NCBI Taxonomy" id="360807"/>
    <lineage>
        <taxon>Bacteria</taxon>
        <taxon>Bacillati</taxon>
        <taxon>Bacillota</taxon>
        <taxon>Clostridia</taxon>
        <taxon>Lachnospirales</taxon>
        <taxon>Lachnospiraceae</taxon>
        <taxon>Roseburia</taxon>
    </lineage>
</organism>
<evidence type="ECO:0000256" key="3">
    <source>
        <dbReference type="ARBA" id="ARBA00022475"/>
    </source>
</evidence>
<feature type="domain" description="ABC transmembrane type-1" evidence="8">
    <location>
        <begin position="69"/>
        <end position="259"/>
    </location>
</feature>
<feature type="transmembrane region" description="Helical" evidence="7">
    <location>
        <begin position="104"/>
        <end position="125"/>
    </location>
</feature>
<feature type="transmembrane region" description="Helical" evidence="7">
    <location>
        <begin position="239"/>
        <end position="260"/>
    </location>
</feature>